<dbReference type="PANTHER" id="PTHR23355">
    <property type="entry name" value="RIBONUCLEASE"/>
    <property type="match status" value="1"/>
</dbReference>
<dbReference type="PROSITE" id="PS50126">
    <property type="entry name" value="S1"/>
    <property type="match status" value="1"/>
</dbReference>
<organism evidence="10 11">
    <name type="scientific">Sandaracinobacteroides saxicola</name>
    <dbReference type="NCBI Taxonomy" id="2759707"/>
    <lineage>
        <taxon>Bacteria</taxon>
        <taxon>Pseudomonadati</taxon>
        <taxon>Pseudomonadota</taxon>
        <taxon>Alphaproteobacteria</taxon>
        <taxon>Sphingomonadales</taxon>
        <taxon>Sphingosinicellaceae</taxon>
        <taxon>Sandaracinobacteroides</taxon>
    </lineage>
</organism>
<dbReference type="CDD" id="cd04471">
    <property type="entry name" value="S1_RNase_R"/>
    <property type="match status" value="1"/>
</dbReference>
<comment type="subcellular location">
    <subcellularLocation>
        <location evidence="7">Cytoplasm</location>
    </subcellularLocation>
</comment>
<evidence type="ECO:0000256" key="7">
    <source>
        <dbReference type="HAMAP-Rule" id="MF_01895"/>
    </source>
</evidence>
<dbReference type="InterPro" id="IPR022966">
    <property type="entry name" value="RNase_II/R_CS"/>
</dbReference>
<dbReference type="GO" id="GO:0006402">
    <property type="term" value="P:mRNA catabolic process"/>
    <property type="evidence" value="ECO:0007669"/>
    <property type="project" value="TreeGrafter"/>
</dbReference>
<keyword evidence="11" id="KW-1185">Reference proteome</keyword>
<name>A0A7G5IGK3_9SPHN</name>
<dbReference type="KEGG" id="sand:H3309_14325"/>
<dbReference type="SUPFAM" id="SSF50249">
    <property type="entry name" value="Nucleic acid-binding proteins"/>
    <property type="match status" value="2"/>
</dbReference>
<dbReference type="SMART" id="SM00955">
    <property type="entry name" value="RNB"/>
    <property type="match status" value="1"/>
</dbReference>
<dbReference type="GO" id="GO:0003723">
    <property type="term" value="F:RNA binding"/>
    <property type="evidence" value="ECO:0007669"/>
    <property type="project" value="UniProtKB-UniRule"/>
</dbReference>
<comment type="catalytic activity">
    <reaction evidence="1 7">
        <text>Exonucleolytic cleavage in the 3'- to 5'-direction to yield nucleoside 5'-phosphates.</text>
        <dbReference type="EC" id="3.1.13.1"/>
    </reaction>
</comment>
<evidence type="ECO:0000256" key="1">
    <source>
        <dbReference type="ARBA" id="ARBA00001849"/>
    </source>
</evidence>
<evidence type="ECO:0000256" key="3">
    <source>
        <dbReference type="ARBA" id="ARBA00022722"/>
    </source>
</evidence>
<dbReference type="InterPro" id="IPR004476">
    <property type="entry name" value="RNase_II/RNase_R"/>
</dbReference>
<proteinExistence type="inferred from homology"/>
<evidence type="ECO:0000256" key="4">
    <source>
        <dbReference type="ARBA" id="ARBA00022801"/>
    </source>
</evidence>
<keyword evidence="2 7" id="KW-0963">Cytoplasm</keyword>
<evidence type="ECO:0000256" key="8">
    <source>
        <dbReference type="SAM" id="MobiDB-lite"/>
    </source>
</evidence>
<feature type="domain" description="S1 motif" evidence="9">
    <location>
        <begin position="610"/>
        <end position="691"/>
    </location>
</feature>
<dbReference type="GO" id="GO:0008859">
    <property type="term" value="F:exoribonuclease II activity"/>
    <property type="evidence" value="ECO:0007669"/>
    <property type="project" value="UniProtKB-UniRule"/>
</dbReference>
<sequence>MSLPTRAEILRFIESAPGAVGKREIARAFGLHGEAREGLKALLDELADAGALESGPGRKLHAGGGLPRVTVLQVVEAVGERIFAVPVKWEHATPPPRVRVVERGRRGALGLGDRVLARIEGTGGGYTAHPMKKLAASALTIVGTARREGAAWRLTPVDKRARHDFALSDYDGPEGELLLAEVRGSGARASAHVVERLGDPFAPRSLSLIAISAKGIPHVFSDEVLAEAEAASRAGLGPREDLRALPLITIDPADARDHDDAVWAEADGDGWRLIVAIADVSWFVRSGTALDREAYNRGNSVYFPDRVVPMLPEALSAGACSLVEGEDRAVLACEMAVSADGAVISARFGRAVIRIVANIAYEDAQAAIDGRATSPLTDGVLRPLWGAWGALAKARAAREPLELDLPEKQVLLDEAGNIAGIRVRERLDAHRLIEDMMIAANVAAAKALEAKKLPCLFRDHEAPSREKLVALKEYLATIGLKLALGQVVKPALFNRFLALTKDRDDATEIAEQVLRSQTQAYYAPDNRGHFGLSLASYAHFTSPIRRYADLLVHRGLVRAFGLGEGGLGDAEGARFAVSGDHVSLTERRAMEAERETLDRYVASHLAGAVGTSVRARITGVTNFGFFATVDGIGGDGLVPMGALGEERFDFDEAARTLTGQHSGTVYRVGQRLELALADANPVSGALRFAVPGVVPREPYARGGGRRRDGRGGRGDRGGLKRPGRRG</sequence>
<dbReference type="HAMAP" id="MF_01895">
    <property type="entry name" value="RNase_R"/>
    <property type="match status" value="1"/>
</dbReference>
<keyword evidence="5 7" id="KW-0269">Exonuclease</keyword>
<dbReference type="PANTHER" id="PTHR23355:SF9">
    <property type="entry name" value="DIS3-LIKE EXONUCLEASE 2"/>
    <property type="match status" value="1"/>
</dbReference>
<evidence type="ECO:0000313" key="10">
    <source>
        <dbReference type="EMBL" id="QMW22495.1"/>
    </source>
</evidence>
<dbReference type="InterPro" id="IPR003029">
    <property type="entry name" value="S1_domain"/>
</dbReference>
<evidence type="ECO:0000259" key="9">
    <source>
        <dbReference type="PROSITE" id="PS50126"/>
    </source>
</evidence>
<dbReference type="EC" id="3.1.13.1" evidence="7"/>
<comment type="similarity">
    <text evidence="7">Belongs to the RNR ribonuclease family. RNase R subfamily.</text>
</comment>
<keyword evidence="4 7" id="KW-0378">Hydrolase</keyword>
<comment type="function">
    <text evidence="7">3'-5' exoribonuclease that releases 5'-nucleoside monophosphates and is involved in maturation of structured RNAs.</text>
</comment>
<dbReference type="AlphaFoldDB" id="A0A7G5IGK3"/>
<evidence type="ECO:0000256" key="6">
    <source>
        <dbReference type="ARBA" id="ARBA00022884"/>
    </source>
</evidence>
<evidence type="ECO:0000256" key="5">
    <source>
        <dbReference type="ARBA" id="ARBA00022839"/>
    </source>
</evidence>
<keyword evidence="6 7" id="KW-0694">RNA-binding</keyword>
<dbReference type="Gene3D" id="2.40.50.140">
    <property type="entry name" value="Nucleic acid-binding proteins"/>
    <property type="match status" value="1"/>
</dbReference>
<feature type="region of interest" description="Disordered" evidence="8">
    <location>
        <begin position="697"/>
        <end position="726"/>
    </location>
</feature>
<evidence type="ECO:0000313" key="11">
    <source>
        <dbReference type="Proteomes" id="UP000515292"/>
    </source>
</evidence>
<dbReference type="Pfam" id="PF00773">
    <property type="entry name" value="RNB"/>
    <property type="match status" value="1"/>
</dbReference>
<gene>
    <name evidence="7" type="primary">rnr</name>
    <name evidence="10" type="ORF">H3309_14325</name>
</gene>
<dbReference type="InterPro" id="IPR012340">
    <property type="entry name" value="NA-bd_OB-fold"/>
</dbReference>
<dbReference type="Proteomes" id="UP000515292">
    <property type="component" value="Chromosome"/>
</dbReference>
<accession>A0A7G5IGK3</accession>
<dbReference type="InterPro" id="IPR001900">
    <property type="entry name" value="RNase_II/R"/>
</dbReference>
<evidence type="ECO:0000256" key="2">
    <source>
        <dbReference type="ARBA" id="ARBA00022490"/>
    </source>
</evidence>
<dbReference type="InterPro" id="IPR011805">
    <property type="entry name" value="RNase_R"/>
</dbReference>
<dbReference type="GO" id="GO:0005829">
    <property type="term" value="C:cytosol"/>
    <property type="evidence" value="ECO:0007669"/>
    <property type="project" value="TreeGrafter"/>
</dbReference>
<feature type="compositionally biased region" description="Basic and acidic residues" evidence="8">
    <location>
        <begin position="705"/>
        <end position="718"/>
    </location>
</feature>
<dbReference type="PROSITE" id="PS01175">
    <property type="entry name" value="RIBONUCLEASE_II"/>
    <property type="match status" value="1"/>
</dbReference>
<dbReference type="InterPro" id="IPR050180">
    <property type="entry name" value="RNR_Ribonuclease"/>
</dbReference>
<keyword evidence="3 7" id="KW-0540">Nuclease</keyword>
<dbReference type="RefSeq" id="WP_182295442.1">
    <property type="nucleotide sequence ID" value="NZ_CP059851.1"/>
</dbReference>
<dbReference type="NCBIfam" id="TIGR00358">
    <property type="entry name" value="3_prime_RNase"/>
    <property type="match status" value="1"/>
</dbReference>
<reference evidence="10 11" key="1">
    <citation type="submission" date="2020-07" db="EMBL/GenBank/DDBJ databases">
        <title>Complete genome sequence for Sandaracinobacter sp. M6.</title>
        <authorList>
            <person name="Tang Y."/>
            <person name="Liu Q."/>
            <person name="Guo Z."/>
            <person name="Lei P."/>
            <person name="Huang B."/>
        </authorList>
    </citation>
    <scope>NUCLEOTIDE SEQUENCE [LARGE SCALE GENOMIC DNA]</scope>
    <source>
        <strain evidence="10 11">M6</strain>
    </source>
</reference>
<protein>
    <recommendedName>
        <fullName evidence="7">Ribonuclease R</fullName>
        <shortName evidence="7">RNase R</shortName>
        <ecNumber evidence="7">3.1.13.1</ecNumber>
    </recommendedName>
</protein>
<dbReference type="EMBL" id="CP059851">
    <property type="protein sequence ID" value="QMW22495.1"/>
    <property type="molecule type" value="Genomic_DNA"/>
</dbReference>
<dbReference type="Pfam" id="PF00575">
    <property type="entry name" value="S1"/>
    <property type="match status" value="1"/>
</dbReference>